<dbReference type="FunFam" id="1.10.10.60:FF:000019">
    <property type="entry name" value="Ligand-dependent corepressor isoform 1"/>
    <property type="match status" value="1"/>
</dbReference>
<keyword evidence="9" id="KW-1185">Reference proteome</keyword>
<dbReference type="WBParaSite" id="Gr19_v10_g15198.t1">
    <property type="protein sequence ID" value="Gr19_v10_g15198.t1"/>
    <property type="gene ID" value="Gr19_v10_g15198"/>
</dbReference>
<keyword evidence="3 6" id="KW-0238">DNA-binding</keyword>
<evidence type="ECO:0000256" key="4">
    <source>
        <dbReference type="ARBA" id="ARBA00023163"/>
    </source>
</evidence>
<dbReference type="PROSITE" id="PS50960">
    <property type="entry name" value="HTH_PSQ"/>
    <property type="match status" value="1"/>
</dbReference>
<dbReference type="InterPro" id="IPR007889">
    <property type="entry name" value="HTH_Psq"/>
</dbReference>
<dbReference type="PANTHER" id="PTHR21545:SF13">
    <property type="entry name" value="ECDYSONE-INDUCED PROTEIN 93F, ISOFORM C"/>
    <property type="match status" value="1"/>
</dbReference>
<dbReference type="Gene3D" id="1.10.10.60">
    <property type="entry name" value="Homeodomain-like"/>
    <property type="match status" value="1"/>
</dbReference>
<evidence type="ECO:0000256" key="5">
    <source>
        <dbReference type="ARBA" id="ARBA00023242"/>
    </source>
</evidence>
<dbReference type="Pfam" id="PF05225">
    <property type="entry name" value="HTH_psq"/>
    <property type="match status" value="1"/>
</dbReference>
<reference evidence="10" key="1">
    <citation type="submission" date="2022-11" db="UniProtKB">
        <authorList>
            <consortium name="WormBaseParasite"/>
        </authorList>
    </citation>
    <scope>IDENTIFICATION</scope>
</reference>
<name>A0A914HA50_GLORO</name>
<evidence type="ECO:0000256" key="6">
    <source>
        <dbReference type="PROSITE-ProRule" id="PRU00320"/>
    </source>
</evidence>
<evidence type="ECO:0000313" key="9">
    <source>
        <dbReference type="Proteomes" id="UP000887572"/>
    </source>
</evidence>
<dbReference type="GO" id="GO:0003677">
    <property type="term" value="F:DNA binding"/>
    <property type="evidence" value="ECO:0007669"/>
    <property type="project" value="UniProtKB-UniRule"/>
</dbReference>
<organism evidence="9 10">
    <name type="scientific">Globodera rostochiensis</name>
    <name type="common">Golden nematode worm</name>
    <name type="synonym">Heterodera rostochiensis</name>
    <dbReference type="NCBI Taxonomy" id="31243"/>
    <lineage>
        <taxon>Eukaryota</taxon>
        <taxon>Metazoa</taxon>
        <taxon>Ecdysozoa</taxon>
        <taxon>Nematoda</taxon>
        <taxon>Chromadorea</taxon>
        <taxon>Rhabditida</taxon>
        <taxon>Tylenchina</taxon>
        <taxon>Tylenchomorpha</taxon>
        <taxon>Tylenchoidea</taxon>
        <taxon>Heteroderidae</taxon>
        <taxon>Heteroderinae</taxon>
        <taxon>Globodera</taxon>
    </lineage>
</organism>
<dbReference type="SUPFAM" id="SSF46689">
    <property type="entry name" value="Homeodomain-like"/>
    <property type="match status" value="1"/>
</dbReference>
<dbReference type="PANTHER" id="PTHR21545">
    <property type="entry name" value="TRANSCRIPTION FACTOR MLR1/2"/>
    <property type="match status" value="1"/>
</dbReference>
<dbReference type="GO" id="GO:0006357">
    <property type="term" value="P:regulation of transcription by RNA polymerase II"/>
    <property type="evidence" value="ECO:0007669"/>
    <property type="project" value="TreeGrafter"/>
</dbReference>
<evidence type="ECO:0000259" key="8">
    <source>
        <dbReference type="PROSITE" id="PS50960"/>
    </source>
</evidence>
<feature type="DNA-binding region" description="H-T-H motif" evidence="6">
    <location>
        <begin position="136"/>
        <end position="156"/>
    </location>
</feature>
<comment type="subcellular location">
    <subcellularLocation>
        <location evidence="1 6">Nucleus</location>
    </subcellularLocation>
</comment>
<evidence type="ECO:0000256" key="1">
    <source>
        <dbReference type="ARBA" id="ARBA00004123"/>
    </source>
</evidence>
<feature type="domain" description="HTH psq-type" evidence="8">
    <location>
        <begin position="114"/>
        <end position="160"/>
    </location>
</feature>
<proteinExistence type="predicted"/>
<evidence type="ECO:0000313" key="10">
    <source>
        <dbReference type="WBParaSite" id="Gr19_v10_g15198.t1"/>
    </source>
</evidence>
<dbReference type="Proteomes" id="UP000887572">
    <property type="component" value="Unplaced"/>
</dbReference>
<feature type="region of interest" description="Disordered" evidence="7">
    <location>
        <begin position="161"/>
        <end position="183"/>
    </location>
</feature>
<evidence type="ECO:0000256" key="2">
    <source>
        <dbReference type="ARBA" id="ARBA00023015"/>
    </source>
</evidence>
<evidence type="ECO:0000256" key="3">
    <source>
        <dbReference type="ARBA" id="ARBA00023125"/>
    </source>
</evidence>
<keyword evidence="2" id="KW-0805">Transcription regulation</keyword>
<keyword evidence="5 6" id="KW-0539">Nucleus</keyword>
<dbReference type="InterPro" id="IPR009057">
    <property type="entry name" value="Homeodomain-like_sf"/>
</dbReference>
<keyword evidence="4" id="KW-0804">Transcription</keyword>
<dbReference type="GO" id="GO:0005634">
    <property type="term" value="C:nucleus"/>
    <property type="evidence" value="ECO:0007669"/>
    <property type="project" value="UniProtKB-SubCell"/>
</dbReference>
<evidence type="ECO:0000256" key="7">
    <source>
        <dbReference type="SAM" id="MobiDB-lite"/>
    </source>
</evidence>
<sequence>MLPPPVHFPFHSFELTPSRGYSHRLRAVLVQKLQLSLLTMNDALLLDDSSSSVSDAMRLLALHPQQQQMLLMGSADGPMMNGAEESVPPVIAAQMPSALLCQQSMPPICPLLAPRKYDRTALVRAVASVRSGEMSVQRAASFYGVPHSTLEYKVKERNRLRKKSLGIRGGSAQNGGREAQQKR</sequence>
<protein>
    <submittedName>
        <fullName evidence="10">HTH psq-type domain-containing protein</fullName>
    </submittedName>
</protein>
<dbReference type="AlphaFoldDB" id="A0A914HA50"/>
<accession>A0A914HA50</accession>